<feature type="transmembrane region" description="Helical" evidence="1">
    <location>
        <begin position="154"/>
        <end position="174"/>
    </location>
</feature>
<dbReference type="AlphaFoldDB" id="A0A6J4H746"/>
<evidence type="ECO:0000313" key="2">
    <source>
        <dbReference type="EMBL" id="CAA9214233.1"/>
    </source>
</evidence>
<feature type="transmembrane region" description="Helical" evidence="1">
    <location>
        <begin position="194"/>
        <end position="216"/>
    </location>
</feature>
<feature type="transmembrane region" description="Helical" evidence="1">
    <location>
        <begin position="29"/>
        <end position="52"/>
    </location>
</feature>
<name>A0A6J4H746_9CHLR</name>
<feature type="transmembrane region" description="Helical" evidence="1">
    <location>
        <begin position="228"/>
        <end position="256"/>
    </location>
</feature>
<feature type="transmembrane region" description="Helical" evidence="1">
    <location>
        <begin position="299"/>
        <end position="318"/>
    </location>
</feature>
<feature type="transmembrane region" description="Helical" evidence="1">
    <location>
        <begin position="6"/>
        <end position="22"/>
    </location>
</feature>
<feature type="transmembrane region" description="Helical" evidence="1">
    <location>
        <begin position="268"/>
        <end position="293"/>
    </location>
</feature>
<feature type="transmembrane region" description="Helical" evidence="1">
    <location>
        <begin position="104"/>
        <end position="126"/>
    </location>
</feature>
<gene>
    <name evidence="2" type="ORF">AVDCRST_MAG93-160</name>
</gene>
<reference evidence="2" key="1">
    <citation type="submission" date="2020-02" db="EMBL/GenBank/DDBJ databases">
        <authorList>
            <person name="Meier V. D."/>
        </authorList>
    </citation>
    <scope>NUCLEOTIDE SEQUENCE</scope>
    <source>
        <strain evidence="2">AVDCRST_MAG93</strain>
    </source>
</reference>
<dbReference type="EMBL" id="CADCTR010000052">
    <property type="protein sequence ID" value="CAA9214233.1"/>
    <property type="molecule type" value="Genomic_DNA"/>
</dbReference>
<feature type="transmembrane region" description="Helical" evidence="1">
    <location>
        <begin position="72"/>
        <end position="92"/>
    </location>
</feature>
<keyword evidence="1" id="KW-0472">Membrane</keyword>
<accession>A0A6J4H746</accession>
<feature type="non-terminal residue" evidence="2">
    <location>
        <position position="1"/>
    </location>
</feature>
<protein>
    <submittedName>
        <fullName evidence="2">Uncharacterized protein</fullName>
    </submittedName>
</protein>
<feature type="non-terminal residue" evidence="2">
    <location>
        <position position="353"/>
    </location>
</feature>
<sequence length="353" mass="38754">YYLAFNVVYVLTFWAIAVLIFWKKSDDLVALLVSLALLTLGVANTIFSNTAFAAATNVPQGQHSVHFDIVRYADSTVTGVGFLLFGLSFYLFPDGRFVPRWTRWATIGTVIFALKLAAGSSGYLMLSPFGTFSFGSWMSTVYGTFGFGWWVEDVIGYSGSVTALEFGLLGAMLFAQIYRYARVSGPLERQQNKWVVFGLTAPIVVYAVKPLAMAVFQALVSPGITAGLLYGLVSMTVTIFSLLLVPLSFGVAILRYRLWDIDIIINRTLLYGALTMSVIALYVLVVGGFGTLFPARGNPAVSLLATGLVALLFHPLRVRLQRGVNRLMYGERGEPYAVLSRLRERLEATIAPK</sequence>
<proteinExistence type="predicted"/>
<organism evidence="2">
    <name type="scientific">uncultured Chloroflexia bacterium</name>
    <dbReference type="NCBI Taxonomy" id="1672391"/>
    <lineage>
        <taxon>Bacteria</taxon>
        <taxon>Bacillati</taxon>
        <taxon>Chloroflexota</taxon>
        <taxon>Chloroflexia</taxon>
        <taxon>environmental samples</taxon>
    </lineage>
</organism>
<keyword evidence="1" id="KW-0812">Transmembrane</keyword>
<keyword evidence="1" id="KW-1133">Transmembrane helix</keyword>
<evidence type="ECO:0000256" key="1">
    <source>
        <dbReference type="SAM" id="Phobius"/>
    </source>
</evidence>